<feature type="region of interest" description="Disordered" evidence="1">
    <location>
        <begin position="237"/>
        <end position="322"/>
    </location>
</feature>
<dbReference type="VEuPathDB" id="FungiDB:PV10_08189"/>
<dbReference type="Proteomes" id="UP000288859">
    <property type="component" value="Unassembled WGS sequence"/>
</dbReference>
<dbReference type="AlphaFoldDB" id="A0A438MXR4"/>
<protein>
    <submittedName>
        <fullName evidence="2">Uncharacterized protein</fullName>
    </submittedName>
</protein>
<feature type="compositionally biased region" description="Polar residues" evidence="1">
    <location>
        <begin position="151"/>
        <end position="160"/>
    </location>
</feature>
<comment type="caution">
    <text evidence="2">The sequence shown here is derived from an EMBL/GenBank/DDBJ whole genome shotgun (WGS) entry which is preliminary data.</text>
</comment>
<feature type="compositionally biased region" description="Low complexity" evidence="1">
    <location>
        <begin position="59"/>
        <end position="76"/>
    </location>
</feature>
<evidence type="ECO:0000256" key="1">
    <source>
        <dbReference type="SAM" id="MobiDB-lite"/>
    </source>
</evidence>
<gene>
    <name evidence="2" type="ORF">B0A52_08514</name>
</gene>
<proteinExistence type="predicted"/>
<feature type="region of interest" description="Disordered" evidence="1">
    <location>
        <begin position="120"/>
        <end position="171"/>
    </location>
</feature>
<evidence type="ECO:0000313" key="3">
    <source>
        <dbReference type="Proteomes" id="UP000288859"/>
    </source>
</evidence>
<organism evidence="2 3">
    <name type="scientific">Exophiala mesophila</name>
    <name type="common">Black yeast-like fungus</name>
    <dbReference type="NCBI Taxonomy" id="212818"/>
    <lineage>
        <taxon>Eukaryota</taxon>
        <taxon>Fungi</taxon>
        <taxon>Dikarya</taxon>
        <taxon>Ascomycota</taxon>
        <taxon>Pezizomycotina</taxon>
        <taxon>Eurotiomycetes</taxon>
        <taxon>Chaetothyriomycetidae</taxon>
        <taxon>Chaetothyriales</taxon>
        <taxon>Herpotrichiellaceae</taxon>
        <taxon>Exophiala</taxon>
    </lineage>
</organism>
<feature type="region of interest" description="Disordered" evidence="1">
    <location>
        <begin position="14"/>
        <end position="94"/>
    </location>
</feature>
<feature type="compositionally biased region" description="Acidic residues" evidence="1">
    <location>
        <begin position="259"/>
        <end position="268"/>
    </location>
</feature>
<evidence type="ECO:0000313" key="2">
    <source>
        <dbReference type="EMBL" id="RVX67909.1"/>
    </source>
</evidence>
<accession>A0A438MXR4</accession>
<name>A0A438MXR4_EXOME</name>
<reference evidence="2 3" key="1">
    <citation type="submission" date="2017-03" db="EMBL/GenBank/DDBJ databases">
        <title>Genomes of endolithic fungi from Antarctica.</title>
        <authorList>
            <person name="Coleine C."/>
            <person name="Masonjones S."/>
            <person name="Stajich J.E."/>
        </authorList>
    </citation>
    <scope>NUCLEOTIDE SEQUENCE [LARGE SCALE GENOMIC DNA]</scope>
    <source>
        <strain evidence="2 3">CCFEE 6314</strain>
    </source>
</reference>
<feature type="compositionally biased region" description="Basic and acidic residues" evidence="1">
    <location>
        <begin position="237"/>
        <end position="250"/>
    </location>
</feature>
<dbReference type="OrthoDB" id="4160813at2759"/>
<sequence>MSLLERLFPLQELEALGNKYHDPSNRKRKLEGEASQSKPRKQNKQDSQDHRRHTMSDVSSSSRPITTSTPSRSTEPTIKRANSSSQSTSLSTAGRSCLPNFIEPSLLKNYLQHLHPKDRHRYSMANTPEPEVSRASSQRGRTPIESEENTHSPASMVTDTSSPSSSEGCATPSAAMFEQFRSGPFGHLFNGMRLTEHERDFMEDLLGPTDLATEEAKPAQAPIKALVASQSLMHESKVGSREIRNTRDNSKPVVPVKTEDEEEEEEEVVTYRGFSIGRHYDDDDDEEDEDDVHSSGMSPIDDTDMEPLQLPPPGHSSQSLISVQDFFNLEEASVL</sequence>
<dbReference type="EMBL" id="NAJM01000043">
    <property type="protein sequence ID" value="RVX67909.1"/>
    <property type="molecule type" value="Genomic_DNA"/>
</dbReference>
<feature type="compositionally biased region" description="Low complexity" evidence="1">
    <location>
        <begin position="83"/>
        <end position="92"/>
    </location>
</feature>
<feature type="compositionally biased region" description="Acidic residues" evidence="1">
    <location>
        <begin position="282"/>
        <end position="291"/>
    </location>
</feature>